<organism evidence="9 10">
    <name type="scientific">Halodesulfovibrio marinisediminis DSM 17456</name>
    <dbReference type="NCBI Taxonomy" id="1121457"/>
    <lineage>
        <taxon>Bacteria</taxon>
        <taxon>Pseudomonadati</taxon>
        <taxon>Thermodesulfobacteriota</taxon>
        <taxon>Desulfovibrionia</taxon>
        <taxon>Desulfovibrionales</taxon>
        <taxon>Desulfovibrionaceae</taxon>
        <taxon>Halodesulfovibrio</taxon>
    </lineage>
</organism>
<dbReference type="PANTHER" id="PTHR30003">
    <property type="entry name" value="L-LACTATE PERMEASE"/>
    <property type="match status" value="1"/>
</dbReference>
<feature type="transmembrane region" description="Helical" evidence="8">
    <location>
        <begin position="183"/>
        <end position="203"/>
    </location>
</feature>
<keyword evidence="5 8" id="KW-0812">Transmembrane</keyword>
<evidence type="ECO:0000313" key="9">
    <source>
        <dbReference type="EMBL" id="SIN95831.1"/>
    </source>
</evidence>
<dbReference type="EMBL" id="FSRG01000004">
    <property type="protein sequence ID" value="SIN95831.1"/>
    <property type="molecule type" value="Genomic_DNA"/>
</dbReference>
<feature type="transmembrane region" description="Helical" evidence="8">
    <location>
        <begin position="61"/>
        <end position="83"/>
    </location>
</feature>
<dbReference type="Proteomes" id="UP000184694">
    <property type="component" value="Unassembled WGS sequence"/>
</dbReference>
<dbReference type="GO" id="GO:0005886">
    <property type="term" value="C:plasma membrane"/>
    <property type="evidence" value="ECO:0007669"/>
    <property type="project" value="UniProtKB-SubCell"/>
</dbReference>
<evidence type="ECO:0000313" key="10">
    <source>
        <dbReference type="Proteomes" id="UP000184694"/>
    </source>
</evidence>
<evidence type="ECO:0000256" key="2">
    <source>
        <dbReference type="ARBA" id="ARBA00010100"/>
    </source>
</evidence>
<dbReference type="AlphaFoldDB" id="A0A1N6FKQ9"/>
<gene>
    <name evidence="9" type="ORF">SAMN02745161_1365</name>
</gene>
<accession>A0A1N6FKQ9</accession>
<keyword evidence="4 8" id="KW-1003">Cell membrane</keyword>
<feature type="transmembrane region" description="Helical" evidence="8">
    <location>
        <begin position="6"/>
        <end position="23"/>
    </location>
</feature>
<dbReference type="RefSeq" id="WP_074216188.1">
    <property type="nucleotide sequence ID" value="NZ_FSRG01000004.1"/>
</dbReference>
<feature type="transmembrane region" description="Helical" evidence="8">
    <location>
        <begin position="319"/>
        <end position="338"/>
    </location>
</feature>
<comment type="caution">
    <text evidence="8">Lacks conserved residue(s) required for the propagation of feature annotation.</text>
</comment>
<keyword evidence="6 8" id="KW-1133">Transmembrane helix</keyword>
<feature type="transmembrane region" description="Helical" evidence="8">
    <location>
        <begin position="480"/>
        <end position="501"/>
    </location>
</feature>
<dbReference type="STRING" id="1121457.SAMN02745161_1365"/>
<evidence type="ECO:0000256" key="1">
    <source>
        <dbReference type="ARBA" id="ARBA00004651"/>
    </source>
</evidence>
<sequence>MEYLSFLLALLPIAWLIFSLVVLKLPAHKTCTATLVATIAIAIFGEWQMPAFKAVTAAAEGGALALWPIMIVIIAAVFTYNLSTQTGSMNVITKMLSSITTDRRLLVLIVAWGFGGFLEGVAGYGTAVAIPASILAAMGFAPMHAAVICLVANTVPTAFGAIGIPISTMASVTGIPVEIVSYLTAFQLSLFIVLITFLVVGLVDGVKGLKGVIGACLVSGFSFALPQLYVAKFMGAELPCLVGSICSMAATIAYTRMAHRSTAAKAEEALTAKSKFLAWVPYILILTLIVLCSNLFPAIKEAVGSIKSAITIYGDKPFTIKWVATPGVLIIIATYLGGMIQGVSIAEITKVLANTAKQLTKSAVTVVAIVALAKVMSYSGMINTIAMVIAELTGSFYPFISPMVGALGTFVTGSDTSSNVLFGQLQMQVAAKIGVDQAWLVSASAAGATAGKMISPQSIAIATAATGITGSEGRIMNKTIVVCCGYVLILGTLVYGLIPYLDAIY</sequence>
<feature type="transmembrane region" description="Helical" evidence="8">
    <location>
        <begin position="276"/>
        <end position="299"/>
    </location>
</feature>
<dbReference type="GO" id="GO:0015295">
    <property type="term" value="F:solute:proton symporter activity"/>
    <property type="evidence" value="ECO:0007669"/>
    <property type="project" value="TreeGrafter"/>
</dbReference>
<keyword evidence="7 8" id="KW-0472">Membrane</keyword>
<evidence type="ECO:0000256" key="6">
    <source>
        <dbReference type="ARBA" id="ARBA00022989"/>
    </source>
</evidence>
<name>A0A1N6FKQ9_9BACT</name>
<feature type="transmembrane region" description="Helical" evidence="8">
    <location>
        <begin position="236"/>
        <end position="255"/>
    </location>
</feature>
<keyword evidence="10" id="KW-1185">Reference proteome</keyword>
<proteinExistence type="inferred from homology"/>
<feature type="transmembrane region" description="Helical" evidence="8">
    <location>
        <begin position="30"/>
        <end position="49"/>
    </location>
</feature>
<comment type="subcellular location">
    <subcellularLocation>
        <location evidence="1 8">Cell membrane</location>
        <topology evidence="1 8">Multi-pass membrane protein</topology>
    </subcellularLocation>
</comment>
<reference evidence="10" key="1">
    <citation type="submission" date="2016-11" db="EMBL/GenBank/DDBJ databases">
        <authorList>
            <person name="Varghese N."/>
            <person name="Submissions S."/>
        </authorList>
    </citation>
    <scope>NUCLEOTIDE SEQUENCE [LARGE SCALE GENOMIC DNA]</scope>
    <source>
        <strain evidence="10">DSM 17456</strain>
    </source>
</reference>
<evidence type="ECO:0000256" key="4">
    <source>
        <dbReference type="ARBA" id="ARBA00022475"/>
    </source>
</evidence>
<dbReference type="Pfam" id="PF02652">
    <property type="entry name" value="Lactate_perm"/>
    <property type="match status" value="1"/>
</dbReference>
<keyword evidence="3 8" id="KW-0813">Transport</keyword>
<evidence type="ECO:0000256" key="5">
    <source>
        <dbReference type="ARBA" id="ARBA00022692"/>
    </source>
</evidence>
<comment type="similarity">
    <text evidence="2 8">Belongs to the lactate permease family.</text>
</comment>
<feature type="transmembrane region" description="Helical" evidence="8">
    <location>
        <begin position="104"/>
        <end position="124"/>
    </location>
</feature>
<dbReference type="NCBIfam" id="TIGR00795">
    <property type="entry name" value="lctP"/>
    <property type="match status" value="1"/>
</dbReference>
<dbReference type="OrthoDB" id="9761056at2"/>
<comment type="function">
    <text evidence="8">Uptake of L-lactate across the membrane. Can also transport D-lactate and glycolate.</text>
</comment>
<dbReference type="GO" id="GO:0015129">
    <property type="term" value="F:lactate transmembrane transporter activity"/>
    <property type="evidence" value="ECO:0007669"/>
    <property type="project" value="UniProtKB-UniRule"/>
</dbReference>
<evidence type="ECO:0000256" key="3">
    <source>
        <dbReference type="ARBA" id="ARBA00022448"/>
    </source>
</evidence>
<evidence type="ECO:0000256" key="7">
    <source>
        <dbReference type="ARBA" id="ARBA00023136"/>
    </source>
</evidence>
<protein>
    <recommendedName>
        <fullName evidence="8">L-lactate permease</fullName>
    </recommendedName>
</protein>
<dbReference type="InterPro" id="IPR003804">
    <property type="entry name" value="Lactate_perm"/>
</dbReference>
<dbReference type="PANTHER" id="PTHR30003:SF0">
    <property type="entry name" value="GLYCOLATE PERMEASE GLCA-RELATED"/>
    <property type="match status" value="1"/>
</dbReference>
<evidence type="ECO:0000256" key="8">
    <source>
        <dbReference type="RuleBase" id="RU365092"/>
    </source>
</evidence>